<protein>
    <recommendedName>
        <fullName evidence="2">Nudix hydrolase domain-containing protein</fullName>
    </recommendedName>
</protein>
<dbReference type="RefSeq" id="XP_033395240.1">
    <property type="nucleotide sequence ID" value="XM_033540844.1"/>
</dbReference>
<dbReference type="PROSITE" id="PS51462">
    <property type="entry name" value="NUDIX"/>
    <property type="match status" value="1"/>
</dbReference>
<dbReference type="Pfam" id="PF00293">
    <property type="entry name" value="NUDIX"/>
    <property type="match status" value="1"/>
</dbReference>
<name>A0A6A6B9D6_9PEZI</name>
<evidence type="ECO:0000256" key="1">
    <source>
        <dbReference type="ARBA" id="ARBA00022801"/>
    </source>
</evidence>
<dbReference type="Gene3D" id="3.90.79.10">
    <property type="entry name" value="Nucleoside Triphosphate Pyrophosphohydrolase"/>
    <property type="match status" value="1"/>
</dbReference>
<evidence type="ECO:0000313" key="3">
    <source>
        <dbReference type="EMBL" id="KAF2139527.1"/>
    </source>
</evidence>
<dbReference type="Proteomes" id="UP000799438">
    <property type="component" value="Unassembled WGS sequence"/>
</dbReference>
<dbReference type="InterPro" id="IPR015797">
    <property type="entry name" value="NUDIX_hydrolase-like_dom_sf"/>
</dbReference>
<keyword evidence="1" id="KW-0378">Hydrolase</keyword>
<dbReference type="GO" id="GO:0016787">
    <property type="term" value="F:hydrolase activity"/>
    <property type="evidence" value="ECO:0007669"/>
    <property type="project" value="UniProtKB-KW"/>
</dbReference>
<reference evidence="3" key="1">
    <citation type="journal article" date="2020" name="Stud. Mycol.">
        <title>101 Dothideomycetes genomes: a test case for predicting lifestyles and emergence of pathogens.</title>
        <authorList>
            <person name="Haridas S."/>
            <person name="Albert R."/>
            <person name="Binder M."/>
            <person name="Bloem J."/>
            <person name="Labutti K."/>
            <person name="Salamov A."/>
            <person name="Andreopoulos B."/>
            <person name="Baker S."/>
            <person name="Barry K."/>
            <person name="Bills G."/>
            <person name="Bluhm B."/>
            <person name="Cannon C."/>
            <person name="Castanera R."/>
            <person name="Culley D."/>
            <person name="Daum C."/>
            <person name="Ezra D."/>
            <person name="Gonzalez J."/>
            <person name="Henrissat B."/>
            <person name="Kuo A."/>
            <person name="Liang C."/>
            <person name="Lipzen A."/>
            <person name="Lutzoni F."/>
            <person name="Magnuson J."/>
            <person name="Mondo S."/>
            <person name="Nolan M."/>
            <person name="Ohm R."/>
            <person name="Pangilinan J."/>
            <person name="Park H.-J."/>
            <person name="Ramirez L."/>
            <person name="Alfaro M."/>
            <person name="Sun H."/>
            <person name="Tritt A."/>
            <person name="Yoshinaga Y."/>
            <person name="Zwiers L.-H."/>
            <person name="Turgeon B."/>
            <person name="Goodwin S."/>
            <person name="Spatafora J."/>
            <person name="Crous P."/>
            <person name="Grigoriev I."/>
        </authorList>
    </citation>
    <scope>NUCLEOTIDE SEQUENCE</scope>
    <source>
        <strain evidence="3">CBS 121167</strain>
    </source>
</reference>
<dbReference type="PROSITE" id="PS00893">
    <property type="entry name" value="NUDIX_BOX"/>
    <property type="match status" value="1"/>
</dbReference>
<organism evidence="3 4">
    <name type="scientific">Aplosporella prunicola CBS 121167</name>
    <dbReference type="NCBI Taxonomy" id="1176127"/>
    <lineage>
        <taxon>Eukaryota</taxon>
        <taxon>Fungi</taxon>
        <taxon>Dikarya</taxon>
        <taxon>Ascomycota</taxon>
        <taxon>Pezizomycotina</taxon>
        <taxon>Dothideomycetes</taxon>
        <taxon>Dothideomycetes incertae sedis</taxon>
        <taxon>Botryosphaeriales</taxon>
        <taxon>Aplosporellaceae</taxon>
        <taxon>Aplosporella</taxon>
    </lineage>
</organism>
<evidence type="ECO:0000259" key="2">
    <source>
        <dbReference type="PROSITE" id="PS51462"/>
    </source>
</evidence>
<feature type="domain" description="Nudix hydrolase" evidence="2">
    <location>
        <begin position="19"/>
        <end position="175"/>
    </location>
</feature>
<proteinExistence type="predicted"/>
<dbReference type="GeneID" id="54298340"/>
<dbReference type="SUPFAM" id="SSF55811">
    <property type="entry name" value="Nudix"/>
    <property type="match status" value="1"/>
</dbReference>
<accession>A0A6A6B9D6</accession>
<dbReference type="InterPro" id="IPR000086">
    <property type="entry name" value="NUDIX_hydrolase_dom"/>
</dbReference>
<sequence>MAPHPQSSPPVIANFPSQHLTIGCGVAIFHVASERVVLCYHSRDKYWFLPKGRRDAGEETARAAEREGFEESGYRNRLLPISIPHRQPRPHAPSPGAAPHTLFATEPVWTQLIPQSARTQYILFWYIAETLPPDVEASMRVPSGEAAAGEELAPAQQPYVAPPPYPADLLLSERVKMDGDAYVPPRHEGTGVDEEEALYESYLLPVREAQAKLRGSVMADVVKKGWQGIVERLEYESATC</sequence>
<gene>
    <name evidence="3" type="ORF">K452DRAFT_289529</name>
</gene>
<dbReference type="AlphaFoldDB" id="A0A6A6B9D6"/>
<evidence type="ECO:0000313" key="4">
    <source>
        <dbReference type="Proteomes" id="UP000799438"/>
    </source>
</evidence>
<dbReference type="EMBL" id="ML995492">
    <property type="protein sequence ID" value="KAF2139527.1"/>
    <property type="molecule type" value="Genomic_DNA"/>
</dbReference>
<dbReference type="OrthoDB" id="10259236at2759"/>
<dbReference type="InterPro" id="IPR020084">
    <property type="entry name" value="NUDIX_hydrolase_CS"/>
</dbReference>
<keyword evidence="4" id="KW-1185">Reference proteome</keyword>